<accession>A0AAV6Q5S6</accession>
<feature type="compositionally biased region" description="Polar residues" evidence="1">
    <location>
        <begin position="60"/>
        <end position="75"/>
    </location>
</feature>
<keyword evidence="3" id="KW-1185">Reference proteome</keyword>
<proteinExistence type="predicted"/>
<dbReference type="AlphaFoldDB" id="A0AAV6Q5S6"/>
<sequence>MSNQEPDIFYEHGSLFQIVTHNAAAFKTRTSNYNSALGCHKCTSISREDLKRGDSANPAPKTTNNRTKPAKSDTVSRNMIKREAAFACALCQHANGERSRSLQHYNAQRRRQ</sequence>
<evidence type="ECO:0000313" key="3">
    <source>
        <dbReference type="Proteomes" id="UP000693946"/>
    </source>
</evidence>
<evidence type="ECO:0000313" key="2">
    <source>
        <dbReference type="EMBL" id="KAG7482566.1"/>
    </source>
</evidence>
<comment type="caution">
    <text evidence="2">The sequence shown here is derived from an EMBL/GenBank/DDBJ whole genome shotgun (WGS) entry which is preliminary data.</text>
</comment>
<feature type="region of interest" description="Disordered" evidence="1">
    <location>
        <begin position="48"/>
        <end position="75"/>
    </location>
</feature>
<name>A0AAV6Q5S6_SOLSE</name>
<dbReference type="Proteomes" id="UP000693946">
    <property type="component" value="Linkage Group LG7"/>
</dbReference>
<dbReference type="EMBL" id="JAGKHQ010000019">
    <property type="protein sequence ID" value="KAG7482566.1"/>
    <property type="molecule type" value="Genomic_DNA"/>
</dbReference>
<gene>
    <name evidence="2" type="ORF">JOB18_024417</name>
</gene>
<protein>
    <submittedName>
        <fullName evidence="2">Uncharacterized protein</fullName>
    </submittedName>
</protein>
<organism evidence="2 3">
    <name type="scientific">Solea senegalensis</name>
    <name type="common">Senegalese sole</name>
    <dbReference type="NCBI Taxonomy" id="28829"/>
    <lineage>
        <taxon>Eukaryota</taxon>
        <taxon>Metazoa</taxon>
        <taxon>Chordata</taxon>
        <taxon>Craniata</taxon>
        <taxon>Vertebrata</taxon>
        <taxon>Euteleostomi</taxon>
        <taxon>Actinopterygii</taxon>
        <taxon>Neopterygii</taxon>
        <taxon>Teleostei</taxon>
        <taxon>Neoteleostei</taxon>
        <taxon>Acanthomorphata</taxon>
        <taxon>Carangaria</taxon>
        <taxon>Pleuronectiformes</taxon>
        <taxon>Pleuronectoidei</taxon>
        <taxon>Soleidae</taxon>
        <taxon>Solea</taxon>
    </lineage>
</organism>
<reference evidence="2 3" key="1">
    <citation type="journal article" date="2021" name="Sci. Rep.">
        <title>Chromosome anchoring in Senegalese sole (Solea senegalensis) reveals sex-associated markers and genome rearrangements in flatfish.</title>
        <authorList>
            <person name="Guerrero-Cozar I."/>
            <person name="Gomez-Garrido J."/>
            <person name="Berbel C."/>
            <person name="Martinez-Blanch J.F."/>
            <person name="Alioto T."/>
            <person name="Claros M.G."/>
            <person name="Gagnaire P.A."/>
            <person name="Manchado M."/>
        </authorList>
    </citation>
    <scope>NUCLEOTIDE SEQUENCE [LARGE SCALE GENOMIC DNA]</scope>
    <source>
        <strain evidence="2">Sse05_10M</strain>
    </source>
</reference>
<evidence type="ECO:0000256" key="1">
    <source>
        <dbReference type="SAM" id="MobiDB-lite"/>
    </source>
</evidence>